<evidence type="ECO:0000256" key="2">
    <source>
        <dbReference type="SAM" id="Phobius"/>
    </source>
</evidence>
<sequence length="110" mass="12070">MLYAVTNAAPRGLESPSCRSTTKEFPIDAHLLAVLILSPFVVAFLYAGIHEYLRFRSEGRASYGLVFDEETGTSYVTGIGEDQEGFDPEEFNPDAYNDPDTADAPEDSRG</sequence>
<proteinExistence type="predicted"/>
<keyword evidence="4" id="KW-1185">Reference proteome</keyword>
<organism evidence="3 4">
    <name type="scientific">Rhodovulum kholense</name>
    <dbReference type="NCBI Taxonomy" id="453584"/>
    <lineage>
        <taxon>Bacteria</taxon>
        <taxon>Pseudomonadati</taxon>
        <taxon>Pseudomonadota</taxon>
        <taxon>Alphaproteobacteria</taxon>
        <taxon>Rhodobacterales</taxon>
        <taxon>Paracoccaceae</taxon>
        <taxon>Rhodovulum</taxon>
    </lineage>
</organism>
<accession>A0A8E2VMQ1</accession>
<keyword evidence="2" id="KW-1133">Transmembrane helix</keyword>
<gene>
    <name evidence="3" type="ORF">C8N38_103210</name>
</gene>
<feature type="transmembrane region" description="Helical" evidence="2">
    <location>
        <begin position="29"/>
        <end position="49"/>
    </location>
</feature>
<reference evidence="3 4" key="1">
    <citation type="submission" date="2018-04" db="EMBL/GenBank/DDBJ databases">
        <title>Genomic Encyclopedia of Archaeal and Bacterial Type Strains, Phase II (KMG-II): from individual species to whole genera.</title>
        <authorList>
            <person name="Goeker M."/>
        </authorList>
    </citation>
    <scope>NUCLEOTIDE SEQUENCE [LARGE SCALE GENOMIC DNA]</scope>
    <source>
        <strain evidence="3 4">DSM 19783</strain>
    </source>
</reference>
<keyword evidence="2" id="KW-0812">Transmembrane</keyword>
<dbReference type="RefSeq" id="WP_342750289.1">
    <property type="nucleotide sequence ID" value="NZ_QAYC01000003.1"/>
</dbReference>
<keyword evidence="2" id="KW-0472">Membrane</keyword>
<protein>
    <submittedName>
        <fullName evidence="3">Uncharacterized protein</fullName>
    </submittedName>
</protein>
<dbReference type="AlphaFoldDB" id="A0A8E2VMQ1"/>
<feature type="region of interest" description="Disordered" evidence="1">
    <location>
        <begin position="77"/>
        <end position="110"/>
    </location>
</feature>
<evidence type="ECO:0000313" key="4">
    <source>
        <dbReference type="Proteomes" id="UP000244037"/>
    </source>
</evidence>
<evidence type="ECO:0000256" key="1">
    <source>
        <dbReference type="SAM" id="MobiDB-lite"/>
    </source>
</evidence>
<dbReference type="EMBL" id="QAYC01000003">
    <property type="protein sequence ID" value="PTW50974.1"/>
    <property type="molecule type" value="Genomic_DNA"/>
</dbReference>
<comment type="caution">
    <text evidence="3">The sequence shown here is derived from an EMBL/GenBank/DDBJ whole genome shotgun (WGS) entry which is preliminary data.</text>
</comment>
<evidence type="ECO:0000313" key="3">
    <source>
        <dbReference type="EMBL" id="PTW50974.1"/>
    </source>
</evidence>
<feature type="compositionally biased region" description="Acidic residues" evidence="1">
    <location>
        <begin position="81"/>
        <end position="92"/>
    </location>
</feature>
<dbReference type="Proteomes" id="UP000244037">
    <property type="component" value="Unassembled WGS sequence"/>
</dbReference>
<name>A0A8E2VMQ1_9RHOB</name>
<feature type="compositionally biased region" description="Acidic residues" evidence="1">
    <location>
        <begin position="100"/>
        <end position="110"/>
    </location>
</feature>